<dbReference type="EMBL" id="CP144914">
    <property type="protein sequence ID" value="WWD78921.1"/>
    <property type="molecule type" value="Genomic_DNA"/>
</dbReference>
<name>A0A5C7F159_9BACI</name>
<evidence type="ECO:0000313" key="2">
    <source>
        <dbReference type="Proteomes" id="UP000321816"/>
    </source>
</evidence>
<reference evidence="1 2" key="1">
    <citation type="submission" date="2024-01" db="EMBL/GenBank/DDBJ databases">
        <title>Complete Genome Sequence of Alkalicoccus halolimnae BZ-SZ-XJ29T, a Moderately Halophilic Bacterium Isolated from a Salt Lake.</title>
        <authorList>
            <person name="Zhao B."/>
        </authorList>
    </citation>
    <scope>NUCLEOTIDE SEQUENCE [LARGE SCALE GENOMIC DNA]</scope>
    <source>
        <strain evidence="1 2">BZ-SZ-XJ29</strain>
    </source>
</reference>
<keyword evidence="2" id="KW-1185">Reference proteome</keyword>
<dbReference type="AlphaFoldDB" id="A0A5C7F159"/>
<protein>
    <submittedName>
        <fullName evidence="1">Uncharacterized protein</fullName>
    </submittedName>
</protein>
<evidence type="ECO:0000313" key="1">
    <source>
        <dbReference type="EMBL" id="WWD78921.1"/>
    </source>
</evidence>
<sequence>MEIIFKKSTSSEDQETIRQLSGFYGGIAAFKTPYKLVLTPKRDFAEKQLMDTLQSQNFLIEKVVKSEYLNLPVKGE</sequence>
<dbReference type="OrthoDB" id="2973305at2"/>
<accession>A0A5C7F159</accession>
<dbReference type="RefSeq" id="WP_147804676.1">
    <property type="nucleotide sequence ID" value="NZ_CP144914.1"/>
</dbReference>
<proteinExistence type="predicted"/>
<organism evidence="1 2">
    <name type="scientific">Alkalicoccus halolimnae</name>
    <dbReference type="NCBI Taxonomy" id="1667239"/>
    <lineage>
        <taxon>Bacteria</taxon>
        <taxon>Bacillati</taxon>
        <taxon>Bacillota</taxon>
        <taxon>Bacilli</taxon>
        <taxon>Bacillales</taxon>
        <taxon>Bacillaceae</taxon>
        <taxon>Alkalicoccus</taxon>
    </lineage>
</organism>
<gene>
    <name evidence="1" type="ORF">FTX54_010850</name>
</gene>
<dbReference type="KEGG" id="ahal:FTX54_010850"/>
<dbReference type="Proteomes" id="UP000321816">
    <property type="component" value="Chromosome"/>
</dbReference>